<gene>
    <name evidence="3" type="ORF">FA14DRAFT_154769</name>
</gene>
<dbReference type="AlphaFoldDB" id="A0A316VDF3"/>
<feature type="chain" id="PRO_5016411282" description="DUF1771-domain-containing protein" evidence="2">
    <location>
        <begin position="26"/>
        <end position="207"/>
    </location>
</feature>
<sequence length="207" mass="23330">MTALQLPFLLLNLVLFALHCSSAPAGSPNAQRAGRSPNVHQASAVQSLAGKVLSVPMYVPNKIMEYRATTVQKATLHKQRAQNKLKQYESHFKEAQHHAPVGNTEHDNYMNLLEDRQKAEANIRVHNMAGNVLKNIHQPLHERADTSLKGAVDHIQAKLDHVKSKGVNDDDLTWNHYDAYRDRKDGIKAEIAKHDKTIRRNSGLWPF</sequence>
<organism evidence="3 4">
    <name type="scientific">Meira miltonrushii</name>
    <dbReference type="NCBI Taxonomy" id="1280837"/>
    <lineage>
        <taxon>Eukaryota</taxon>
        <taxon>Fungi</taxon>
        <taxon>Dikarya</taxon>
        <taxon>Basidiomycota</taxon>
        <taxon>Ustilaginomycotina</taxon>
        <taxon>Exobasidiomycetes</taxon>
        <taxon>Exobasidiales</taxon>
        <taxon>Brachybasidiaceae</taxon>
        <taxon>Meira</taxon>
    </lineage>
</organism>
<keyword evidence="4" id="KW-1185">Reference proteome</keyword>
<dbReference type="RefSeq" id="XP_025355656.1">
    <property type="nucleotide sequence ID" value="XM_025497708.1"/>
</dbReference>
<feature type="signal peptide" evidence="2">
    <location>
        <begin position="1"/>
        <end position="25"/>
    </location>
</feature>
<keyword evidence="1" id="KW-0175">Coiled coil</keyword>
<proteinExistence type="predicted"/>
<dbReference type="InParanoid" id="A0A316VDF3"/>
<feature type="coiled-coil region" evidence="1">
    <location>
        <begin position="71"/>
        <end position="98"/>
    </location>
</feature>
<reference evidence="3 4" key="1">
    <citation type="journal article" date="2018" name="Mol. Biol. Evol.">
        <title>Broad Genomic Sampling Reveals a Smut Pathogenic Ancestry of the Fungal Clade Ustilaginomycotina.</title>
        <authorList>
            <person name="Kijpornyongpan T."/>
            <person name="Mondo S.J."/>
            <person name="Barry K."/>
            <person name="Sandor L."/>
            <person name="Lee J."/>
            <person name="Lipzen A."/>
            <person name="Pangilinan J."/>
            <person name="LaButti K."/>
            <person name="Hainaut M."/>
            <person name="Henrissat B."/>
            <person name="Grigoriev I.V."/>
            <person name="Spatafora J.W."/>
            <person name="Aime M.C."/>
        </authorList>
    </citation>
    <scope>NUCLEOTIDE SEQUENCE [LARGE SCALE GENOMIC DNA]</scope>
    <source>
        <strain evidence="3 4">MCA 3882</strain>
    </source>
</reference>
<protein>
    <recommendedName>
        <fullName evidence="5">DUF1771-domain-containing protein</fullName>
    </recommendedName>
</protein>
<evidence type="ECO:0000256" key="2">
    <source>
        <dbReference type="SAM" id="SignalP"/>
    </source>
</evidence>
<dbReference type="EMBL" id="KZ819603">
    <property type="protein sequence ID" value="PWN35354.1"/>
    <property type="molecule type" value="Genomic_DNA"/>
</dbReference>
<keyword evidence="2" id="KW-0732">Signal</keyword>
<evidence type="ECO:0008006" key="5">
    <source>
        <dbReference type="Google" id="ProtNLM"/>
    </source>
</evidence>
<dbReference type="Proteomes" id="UP000245771">
    <property type="component" value="Unassembled WGS sequence"/>
</dbReference>
<dbReference type="GeneID" id="37019489"/>
<name>A0A316VDF3_9BASI</name>
<evidence type="ECO:0000313" key="3">
    <source>
        <dbReference type="EMBL" id="PWN35354.1"/>
    </source>
</evidence>
<evidence type="ECO:0000313" key="4">
    <source>
        <dbReference type="Proteomes" id="UP000245771"/>
    </source>
</evidence>
<evidence type="ECO:0000256" key="1">
    <source>
        <dbReference type="SAM" id="Coils"/>
    </source>
</evidence>
<accession>A0A316VDF3</accession>